<keyword evidence="2" id="KW-1133">Transmembrane helix</keyword>
<evidence type="ECO:0000313" key="3">
    <source>
        <dbReference type="EMBL" id="ALB76051.1"/>
    </source>
</evidence>
<protein>
    <submittedName>
        <fullName evidence="3">Uncharacterized protein</fullName>
    </submittedName>
</protein>
<proteinExistence type="predicted"/>
<evidence type="ECO:0000256" key="1">
    <source>
        <dbReference type="SAM" id="Coils"/>
    </source>
</evidence>
<feature type="coiled-coil region" evidence="1">
    <location>
        <begin position="212"/>
        <end position="239"/>
    </location>
</feature>
<dbReference type="AlphaFoldDB" id="A0A0M3Q0Y8"/>
<keyword evidence="2" id="KW-0472">Membrane</keyword>
<sequence length="242" mass="27948">MENNLILEGLLSMVTELKERQEKQVTPASREETINRLDVIEQRISEMQGKSGITENMVQEILNQIGSIGKGQSENPKQDLEDIKGLIVTSHRYFKERLKVLFPVDDTALTGEVTPVSWYDKLIYRVTPYLKTKFFLFSAGIIICLVSLVLNVRFVQKMQRLQDNDIKYRYILMKGKADGSSLDLLETKFSRERDNAFVRSLTDSVKGFEYRIRKQAEALERARLLNKQAERLKEEADKLGKP</sequence>
<reference evidence="3" key="1">
    <citation type="journal article" date="2015" name="Proc. Natl. Acad. Sci. U.S.A.">
        <title>Functional metagenomic discovery of bacterial effectors in the human microbiome and isolation of commendamide, a GPCR G2A/132 agonist.</title>
        <authorList>
            <person name="Cohen L.J."/>
            <person name="Kang H.S."/>
            <person name="Chu J."/>
            <person name="Huang Y.H."/>
            <person name="Gordon E.A."/>
            <person name="Reddy B.V."/>
            <person name="Ternei M.A."/>
            <person name="Craig J.W."/>
            <person name="Brady S.F."/>
        </authorList>
    </citation>
    <scope>NUCLEOTIDE SEQUENCE</scope>
</reference>
<dbReference type="EMBL" id="KT336256">
    <property type="protein sequence ID" value="ALB76051.1"/>
    <property type="molecule type" value="Genomic_DNA"/>
</dbReference>
<keyword evidence="1" id="KW-0175">Coiled coil</keyword>
<feature type="transmembrane region" description="Helical" evidence="2">
    <location>
        <begin position="134"/>
        <end position="152"/>
    </location>
</feature>
<evidence type="ECO:0000256" key="2">
    <source>
        <dbReference type="SAM" id="Phobius"/>
    </source>
</evidence>
<accession>A0A0M3Q0Y8</accession>
<keyword evidence="2" id="KW-0812">Transmembrane</keyword>
<name>A0A0M3Q0Y8_9BACT</name>
<organism evidence="3">
    <name type="scientific">uncultured bacterium 25H09</name>
    <dbReference type="NCBI Taxonomy" id="1701358"/>
    <lineage>
        <taxon>Bacteria</taxon>
        <taxon>environmental samples</taxon>
    </lineage>
</organism>